<sequence>MKLNSNSKKLAAAKSSGKAKSVEGDRAHKAGNTLKNSEQEGEREVDIQKIIEETRMLKEEIKHKSAIVSKEHETLVENALKLPNLSHPGSPIGKEEAAQVVYETAAARSSCGGEIDGAKLSNSDLCSSLNIADFKSAAKVSGSRFMYWLGKGVILEQALVQYTMKRAIEFGFSPVSTPELVKSSIIEKCGFRPRPSTSSCDTNGGSVDGENGPEPSQIYVIESGNSENDIDAGSSSEDPLCLIGTSEIPLTAMYSDEVLGCYDVSKAQNMATDAGNIYDSNDVSELKSETGASSFDTMVASEIPDSRWFGKGQEYFEMFKDHLKANFMLDSSTSLGAKRNSTLATSSSGKPQVLPVAMVGISKCFRSEAGSRGKDTKGLYRLHNFQKLELVVISDTATSHNALDFIVSFEKVLFEELGLAIRILNMPTAELGASSYCKFDIEAKFPARTSGYGEISSASNCTDYQTRRLNIKYKPPHNQIHNNSKLEFAHSLNGTACAISRVVAAILENNQSHDGSYVNIPKVLWPYTMGLTRI</sequence>
<feature type="binding site" evidence="7">
    <location>
        <position position="389"/>
    </location>
    <ligand>
        <name>L-serine</name>
        <dbReference type="ChEBI" id="CHEBI:33384"/>
    </ligand>
</feature>
<dbReference type="OrthoDB" id="10264585at2759"/>
<name>A0A1R1XMS4_9FUNG</name>
<feature type="region of interest" description="Disordered" evidence="9">
    <location>
        <begin position="1"/>
        <end position="44"/>
    </location>
</feature>
<keyword evidence="3" id="KW-0547">Nucleotide-binding</keyword>
<evidence type="ECO:0000259" key="10">
    <source>
        <dbReference type="PROSITE" id="PS50862"/>
    </source>
</evidence>
<feature type="compositionally biased region" description="Polar residues" evidence="9">
    <location>
        <begin position="195"/>
        <end position="205"/>
    </location>
</feature>
<evidence type="ECO:0000256" key="1">
    <source>
        <dbReference type="ARBA" id="ARBA00012840"/>
    </source>
</evidence>
<accession>A0A1R1XMS4</accession>
<keyword evidence="5" id="KW-0030">Aminoacyl-tRNA synthetase</keyword>
<feature type="binding site" evidence="7">
    <location>
        <position position="366"/>
    </location>
    <ligand>
        <name>L-serine</name>
        <dbReference type="ChEBI" id="CHEBI:33384"/>
    </ligand>
</feature>
<keyword evidence="4 8" id="KW-0067">ATP-binding</keyword>
<feature type="region of interest" description="Disordered" evidence="9">
    <location>
        <begin position="194"/>
        <end position="216"/>
    </location>
</feature>
<dbReference type="Proteomes" id="UP000187283">
    <property type="component" value="Unassembled WGS sequence"/>
</dbReference>
<evidence type="ECO:0000256" key="7">
    <source>
        <dbReference type="PIRSR" id="PIRSR001529-1"/>
    </source>
</evidence>
<dbReference type="InterPro" id="IPR002317">
    <property type="entry name" value="Ser-tRNA-ligase_type_1"/>
</dbReference>
<dbReference type="InterPro" id="IPR002314">
    <property type="entry name" value="aa-tRNA-synt_IIb"/>
</dbReference>
<dbReference type="PRINTS" id="PR00981">
    <property type="entry name" value="TRNASYNTHSER"/>
</dbReference>
<dbReference type="GO" id="GO:0005524">
    <property type="term" value="F:ATP binding"/>
    <property type="evidence" value="ECO:0007669"/>
    <property type="project" value="UniProtKB-KW"/>
</dbReference>
<dbReference type="GO" id="GO:0004828">
    <property type="term" value="F:serine-tRNA ligase activity"/>
    <property type="evidence" value="ECO:0007669"/>
    <property type="project" value="UniProtKB-EC"/>
</dbReference>
<organism evidence="11 12">
    <name type="scientific">Smittium culicis</name>
    <dbReference type="NCBI Taxonomy" id="133412"/>
    <lineage>
        <taxon>Eukaryota</taxon>
        <taxon>Fungi</taxon>
        <taxon>Fungi incertae sedis</taxon>
        <taxon>Zoopagomycota</taxon>
        <taxon>Kickxellomycotina</taxon>
        <taxon>Harpellomycetes</taxon>
        <taxon>Harpellales</taxon>
        <taxon>Legeriomycetaceae</taxon>
        <taxon>Smittium</taxon>
    </lineage>
</organism>
<gene>
    <name evidence="11" type="ORF">AYI70_g6937</name>
</gene>
<evidence type="ECO:0000313" key="12">
    <source>
        <dbReference type="Proteomes" id="UP000187283"/>
    </source>
</evidence>
<dbReference type="AlphaFoldDB" id="A0A1R1XMS4"/>
<feature type="binding site" evidence="7">
    <location>
        <position position="493"/>
    </location>
    <ligand>
        <name>L-serine</name>
        <dbReference type="ChEBI" id="CHEBI:33384"/>
    </ligand>
</feature>
<evidence type="ECO:0000256" key="6">
    <source>
        <dbReference type="ARBA" id="ARBA00031113"/>
    </source>
</evidence>
<feature type="binding site" evidence="8">
    <location>
        <begin position="454"/>
        <end position="457"/>
    </location>
    <ligand>
        <name>ATP</name>
        <dbReference type="ChEBI" id="CHEBI:30616"/>
    </ligand>
</feature>
<feature type="compositionally biased region" description="Low complexity" evidence="9">
    <location>
        <begin position="1"/>
        <end position="19"/>
    </location>
</feature>
<dbReference type="InterPro" id="IPR006195">
    <property type="entry name" value="aa-tRNA-synth_II"/>
</dbReference>
<dbReference type="Gene3D" id="3.30.930.10">
    <property type="entry name" value="Bira Bifunctional Protein, Domain 2"/>
    <property type="match status" value="2"/>
</dbReference>
<dbReference type="PROSITE" id="PS50862">
    <property type="entry name" value="AA_TRNA_LIGASE_II"/>
    <property type="match status" value="1"/>
</dbReference>
<dbReference type="InterPro" id="IPR045864">
    <property type="entry name" value="aa-tRNA-synth_II/BPL/LPL"/>
</dbReference>
<feature type="site" description="Important for serine binding" evidence="7">
    <location>
        <position position="495"/>
    </location>
</feature>
<dbReference type="EMBL" id="LSSN01002509">
    <property type="protein sequence ID" value="OMJ15927.1"/>
    <property type="molecule type" value="Genomic_DNA"/>
</dbReference>
<proteinExistence type="predicted"/>
<dbReference type="GO" id="GO:0006434">
    <property type="term" value="P:seryl-tRNA aminoacylation"/>
    <property type="evidence" value="ECO:0007669"/>
    <property type="project" value="InterPro"/>
</dbReference>
<dbReference type="PIRSF" id="PIRSF001529">
    <property type="entry name" value="Ser-tRNA-synth_IIa"/>
    <property type="match status" value="1"/>
</dbReference>
<evidence type="ECO:0000256" key="2">
    <source>
        <dbReference type="ARBA" id="ARBA00022598"/>
    </source>
</evidence>
<feature type="domain" description="Aminoacyl-transfer RNA synthetases class-II family profile" evidence="10">
    <location>
        <begin position="286"/>
        <end position="526"/>
    </location>
</feature>
<dbReference type="SUPFAM" id="SSF55681">
    <property type="entry name" value="Class II aaRS and biotin synthetases"/>
    <property type="match status" value="2"/>
</dbReference>
<feature type="binding site" evidence="8">
    <location>
        <begin position="366"/>
        <end position="368"/>
    </location>
    <ligand>
        <name>ATP</name>
        <dbReference type="ChEBI" id="CHEBI:30616"/>
    </ligand>
</feature>
<dbReference type="Pfam" id="PF00587">
    <property type="entry name" value="tRNA-synt_2b"/>
    <property type="match status" value="1"/>
</dbReference>
<dbReference type="PANTHER" id="PTHR11778">
    <property type="entry name" value="SERYL-TRNA SYNTHETASE"/>
    <property type="match status" value="1"/>
</dbReference>
<evidence type="ECO:0000256" key="8">
    <source>
        <dbReference type="PIRSR" id="PIRSR001529-2"/>
    </source>
</evidence>
<keyword evidence="12" id="KW-1185">Reference proteome</keyword>
<evidence type="ECO:0000256" key="4">
    <source>
        <dbReference type="ARBA" id="ARBA00022840"/>
    </source>
</evidence>
<dbReference type="STRING" id="133412.A0A1R1XMS4"/>
<evidence type="ECO:0000256" key="3">
    <source>
        <dbReference type="ARBA" id="ARBA00022741"/>
    </source>
</evidence>
<reference evidence="11 12" key="1">
    <citation type="submission" date="2017-01" db="EMBL/GenBank/DDBJ databases">
        <authorList>
            <person name="Mah S.A."/>
            <person name="Swanson W.J."/>
            <person name="Moy G.W."/>
            <person name="Vacquier V.D."/>
        </authorList>
    </citation>
    <scope>NUCLEOTIDE SEQUENCE [LARGE SCALE GENOMIC DNA]</scope>
    <source>
        <strain evidence="11 12">GSMNP</strain>
    </source>
</reference>
<keyword evidence="2 11" id="KW-0436">Ligase</keyword>
<evidence type="ECO:0000313" key="11">
    <source>
        <dbReference type="EMBL" id="OMJ15927.1"/>
    </source>
</evidence>
<evidence type="ECO:0000256" key="9">
    <source>
        <dbReference type="SAM" id="MobiDB-lite"/>
    </source>
</evidence>
<dbReference type="EC" id="6.1.1.11" evidence="1"/>
<comment type="caution">
    <text evidence="11">The sequence shown here is derived from an EMBL/GenBank/DDBJ whole genome shotgun (WGS) entry which is preliminary data.</text>
</comment>
<protein>
    <recommendedName>
        <fullName evidence="1">serine--tRNA ligase</fullName>
        <ecNumber evidence="1">6.1.1.11</ecNumber>
    </recommendedName>
    <alternativeName>
        <fullName evidence="6">Seryl-tRNA synthetase</fullName>
    </alternativeName>
</protein>
<evidence type="ECO:0000256" key="5">
    <source>
        <dbReference type="ARBA" id="ARBA00023146"/>
    </source>
</evidence>